<feature type="domain" description="HTH gntR-type" evidence="5">
    <location>
        <begin position="28"/>
        <end position="95"/>
    </location>
</feature>
<dbReference type="SUPFAM" id="SSF46785">
    <property type="entry name" value="Winged helix' DNA-binding domain"/>
    <property type="match status" value="1"/>
</dbReference>
<dbReference type="PROSITE" id="PS50949">
    <property type="entry name" value="HTH_GNTR"/>
    <property type="match status" value="1"/>
</dbReference>
<feature type="region of interest" description="Disordered" evidence="4">
    <location>
        <begin position="1"/>
        <end position="21"/>
    </location>
</feature>
<dbReference type="Pfam" id="PF00392">
    <property type="entry name" value="GntR"/>
    <property type="match status" value="1"/>
</dbReference>
<dbReference type="PANTHER" id="PTHR43537">
    <property type="entry name" value="TRANSCRIPTIONAL REGULATOR, GNTR FAMILY"/>
    <property type="match status" value="1"/>
</dbReference>
<dbReference type="RefSeq" id="WP_170163301.1">
    <property type="nucleotide sequence ID" value="NZ_RKHK01000001.1"/>
</dbReference>
<comment type="caution">
    <text evidence="6">The sequence shown here is derived from an EMBL/GenBank/DDBJ whole genome shotgun (WGS) entry which is preliminary data.</text>
</comment>
<organism evidence="6 7">
    <name type="scientific">Bogoriella caseilytica</name>
    <dbReference type="NCBI Taxonomy" id="56055"/>
    <lineage>
        <taxon>Bacteria</taxon>
        <taxon>Bacillati</taxon>
        <taxon>Actinomycetota</taxon>
        <taxon>Actinomycetes</taxon>
        <taxon>Micrococcales</taxon>
        <taxon>Bogoriellaceae</taxon>
        <taxon>Bogoriella</taxon>
    </lineage>
</organism>
<dbReference type="CDD" id="cd07377">
    <property type="entry name" value="WHTH_GntR"/>
    <property type="match status" value="1"/>
</dbReference>
<dbReference type="Pfam" id="PF07729">
    <property type="entry name" value="FCD"/>
    <property type="match status" value="1"/>
</dbReference>
<evidence type="ECO:0000259" key="5">
    <source>
        <dbReference type="PROSITE" id="PS50949"/>
    </source>
</evidence>
<gene>
    <name evidence="6" type="ORF">EDD31_2562</name>
</gene>
<keyword evidence="1" id="KW-0805">Transcription regulation</keyword>
<dbReference type="PANTHER" id="PTHR43537:SF5">
    <property type="entry name" value="UXU OPERON TRANSCRIPTIONAL REGULATOR"/>
    <property type="match status" value="1"/>
</dbReference>
<evidence type="ECO:0000256" key="4">
    <source>
        <dbReference type="SAM" id="MobiDB-lite"/>
    </source>
</evidence>
<dbReference type="Gene3D" id="1.20.120.530">
    <property type="entry name" value="GntR ligand-binding domain-like"/>
    <property type="match status" value="1"/>
</dbReference>
<dbReference type="EMBL" id="RKHK01000001">
    <property type="protein sequence ID" value="ROR74162.1"/>
    <property type="molecule type" value="Genomic_DNA"/>
</dbReference>
<evidence type="ECO:0000313" key="7">
    <source>
        <dbReference type="Proteomes" id="UP000280668"/>
    </source>
</evidence>
<reference evidence="6 7" key="1">
    <citation type="submission" date="2018-11" db="EMBL/GenBank/DDBJ databases">
        <title>Sequencing the genomes of 1000 actinobacteria strains.</title>
        <authorList>
            <person name="Klenk H.-P."/>
        </authorList>
    </citation>
    <scope>NUCLEOTIDE SEQUENCE [LARGE SCALE GENOMIC DNA]</scope>
    <source>
        <strain evidence="6 7">DSM 11294</strain>
    </source>
</reference>
<evidence type="ECO:0000256" key="2">
    <source>
        <dbReference type="ARBA" id="ARBA00023125"/>
    </source>
</evidence>
<proteinExistence type="predicted"/>
<dbReference type="Proteomes" id="UP000280668">
    <property type="component" value="Unassembled WGS sequence"/>
</dbReference>
<evidence type="ECO:0000313" key="6">
    <source>
        <dbReference type="EMBL" id="ROR74162.1"/>
    </source>
</evidence>
<keyword evidence="7" id="KW-1185">Reference proteome</keyword>
<dbReference type="GO" id="GO:0003677">
    <property type="term" value="F:DNA binding"/>
    <property type="evidence" value="ECO:0007669"/>
    <property type="project" value="UniProtKB-KW"/>
</dbReference>
<dbReference type="InterPro" id="IPR036388">
    <property type="entry name" value="WH-like_DNA-bd_sf"/>
</dbReference>
<evidence type="ECO:0000256" key="1">
    <source>
        <dbReference type="ARBA" id="ARBA00023015"/>
    </source>
</evidence>
<keyword evidence="3" id="KW-0804">Transcription</keyword>
<dbReference type="AlphaFoldDB" id="A0A3N2BFY3"/>
<keyword evidence="2" id="KW-0238">DNA-binding</keyword>
<dbReference type="InterPro" id="IPR000524">
    <property type="entry name" value="Tscrpt_reg_HTH_GntR"/>
</dbReference>
<dbReference type="InterPro" id="IPR011711">
    <property type="entry name" value="GntR_C"/>
</dbReference>
<evidence type="ECO:0000256" key="3">
    <source>
        <dbReference type="ARBA" id="ARBA00023163"/>
    </source>
</evidence>
<dbReference type="SMART" id="SM00345">
    <property type="entry name" value="HTH_GNTR"/>
    <property type="match status" value="1"/>
</dbReference>
<accession>A0A3N2BFY3</accession>
<sequence>MSATDPARMAPQPSPHSAPEAAGLAARRSLRDQVYDAVLDMLVAGRFGPGESLGIDPLAALLGVSPTPVREALVQLEATGLVTRTALRGYKVAPPMSRTTIEQLFDARLVVEVAAARHAAENHDGLEPALRAAVDRHRQHAAALTPPTAEASVQDLSEYLAADRAFHDLLFQATQNPFFQEMTRHISIHGERLRQFIAHRTPDAEQAVAEHEAVLEAIVGGDADQAAAAMESHILGVRQRTLLDAEAPGE</sequence>
<dbReference type="Gene3D" id="1.10.10.10">
    <property type="entry name" value="Winged helix-like DNA-binding domain superfamily/Winged helix DNA-binding domain"/>
    <property type="match status" value="1"/>
</dbReference>
<dbReference type="InterPro" id="IPR008920">
    <property type="entry name" value="TF_FadR/GntR_C"/>
</dbReference>
<dbReference type="SUPFAM" id="SSF48008">
    <property type="entry name" value="GntR ligand-binding domain-like"/>
    <property type="match status" value="1"/>
</dbReference>
<dbReference type="GO" id="GO:0003700">
    <property type="term" value="F:DNA-binding transcription factor activity"/>
    <property type="evidence" value="ECO:0007669"/>
    <property type="project" value="InterPro"/>
</dbReference>
<dbReference type="SMART" id="SM00895">
    <property type="entry name" value="FCD"/>
    <property type="match status" value="1"/>
</dbReference>
<protein>
    <submittedName>
        <fullName evidence="6">GntR family transcriptional regulator</fullName>
    </submittedName>
</protein>
<dbReference type="InterPro" id="IPR036390">
    <property type="entry name" value="WH_DNA-bd_sf"/>
</dbReference>
<name>A0A3N2BFY3_9MICO</name>